<dbReference type="GO" id="GO:0007399">
    <property type="term" value="P:nervous system development"/>
    <property type="evidence" value="ECO:0007669"/>
    <property type="project" value="UniProtKB-ARBA"/>
</dbReference>
<evidence type="ECO:0000313" key="9">
    <source>
        <dbReference type="EMBL" id="CAH1393862.1"/>
    </source>
</evidence>
<dbReference type="GO" id="GO:0051721">
    <property type="term" value="F:protein phosphatase 2A binding"/>
    <property type="evidence" value="ECO:0007669"/>
    <property type="project" value="TreeGrafter"/>
</dbReference>
<evidence type="ECO:0000256" key="3">
    <source>
        <dbReference type="ARBA" id="ARBA00022618"/>
    </source>
</evidence>
<comment type="similarity">
    <text evidence="2">Belongs to the ANKLE2 family.</text>
</comment>
<evidence type="ECO:0000256" key="1">
    <source>
        <dbReference type="ARBA" id="ARBA00004240"/>
    </source>
</evidence>
<dbReference type="GO" id="GO:0005783">
    <property type="term" value="C:endoplasmic reticulum"/>
    <property type="evidence" value="ECO:0007669"/>
    <property type="project" value="UniProtKB-SubCell"/>
</dbReference>
<dbReference type="Proteomes" id="UP001152798">
    <property type="component" value="Chromosome 2"/>
</dbReference>
<keyword evidence="4" id="KW-0256">Endoplasmic reticulum</keyword>
<evidence type="ECO:0000256" key="4">
    <source>
        <dbReference type="ARBA" id="ARBA00022824"/>
    </source>
</evidence>
<dbReference type="GO" id="GO:0031468">
    <property type="term" value="P:nuclear membrane reassembly"/>
    <property type="evidence" value="ECO:0007669"/>
    <property type="project" value="UniProtKB-ARBA"/>
</dbReference>
<evidence type="ECO:0000256" key="2">
    <source>
        <dbReference type="ARBA" id="ARBA00007597"/>
    </source>
</evidence>
<name>A0A9P0E7U7_NEZVI</name>
<dbReference type="InterPro" id="IPR036770">
    <property type="entry name" value="Ankyrin_rpt-contain_sf"/>
</dbReference>
<dbReference type="Gene3D" id="1.25.40.20">
    <property type="entry name" value="Ankyrin repeat-containing domain"/>
    <property type="match status" value="1"/>
</dbReference>
<dbReference type="Pfam" id="PF13857">
    <property type="entry name" value="Ank_5"/>
    <property type="match status" value="1"/>
</dbReference>
<keyword evidence="6" id="KW-0131">Cell cycle</keyword>
<feature type="region of interest" description="Disordered" evidence="7">
    <location>
        <begin position="36"/>
        <end position="71"/>
    </location>
</feature>
<dbReference type="PANTHER" id="PTHR12349">
    <property type="entry name" value="ANKYRIN REPEAT AND LEM DOMAIN-CONTAINING PROTEIN 2"/>
    <property type="match status" value="1"/>
</dbReference>
<dbReference type="PANTHER" id="PTHR12349:SF4">
    <property type="entry name" value="ANKYRIN REPEAT AND LEM DOMAIN-CONTAINING PROTEIN 2"/>
    <property type="match status" value="1"/>
</dbReference>
<dbReference type="Pfam" id="PF24567">
    <property type="entry name" value="ANKLE2_3rd"/>
    <property type="match status" value="1"/>
</dbReference>
<evidence type="ECO:0000256" key="5">
    <source>
        <dbReference type="ARBA" id="ARBA00023043"/>
    </source>
</evidence>
<dbReference type="AlphaFoldDB" id="A0A9P0E7U7"/>
<proteinExistence type="inferred from homology"/>
<dbReference type="InterPro" id="IPR056237">
    <property type="entry name" value="ANKLE2_3rd"/>
</dbReference>
<evidence type="ECO:0000313" key="10">
    <source>
        <dbReference type="Proteomes" id="UP001152798"/>
    </source>
</evidence>
<feature type="domain" description="ANKLE2 third alpha/beta" evidence="8">
    <location>
        <begin position="320"/>
        <end position="421"/>
    </location>
</feature>
<evidence type="ECO:0000256" key="6">
    <source>
        <dbReference type="ARBA" id="ARBA00023306"/>
    </source>
</evidence>
<sequence>MVRRRRTLKNKQLGSGKTILEGSAACEEAVKTTSVTPITDMGQSSSRPTLSVSHIATSPHTSSSSTDKTDEEDNLFHGIYIPSESEHIKTTDIFVYTDKNEALRVLKQNKKARMKSFVRKEDAIQFSTLGGIKCVIENSNNPEKTFYKGPKSQDLVKFRKAIEMADIDFVKKLIDENPRYLISSGDTPSILQEGSRYNALHVAVKSYSAKMCYFILSVISNVEFFQRLYGMNNSNNEERINVLLDLYLNMPDKGCNETPLHFASKLGALDVIKVLVCYPQCDKTRRNKDGLMAVDIACRRAPEHLISNKAEIIRALGTLYYVPILRSDDNALQPLVGEPFTPNNPPEITSPTKVVPSLEVRALAGPMTEEEAKTFRKIWKTPPRTSRDILKNRPELSDPEKGLERVGRKLAHEFHVHWKEYWNFLNSFVDLASPEGLSLLENYLKREFKRAYETQARNPSVVPSSSVDSIAFELDKVAKRLANLSLEDNCQIPPESRKTPESKPFENQVDVLNQPGCHNEQLDPVELSLRSDSPMFFEGYHHVFRRKKKAFKSITNSMEHTCKIFANRIGPALLQENFLSVLLDISSFQVFLAGCLADRRFVDIDLSKSHYRLSVLLKETLASFPDTRGKAIEFLSELMSANIDKMIENDKVPKPNLKESVLCICRFTVALLSCSSIERMPTGANADILWTAAEICSCTIPTAKVPRRFPLTNMCPRNLFSDDSDSSEECSQIRKLSFSSSSSESSEEFHTAPASPLEIDDIMIDEGEEEEEFMVMSETGPDVFLAGNFPTKLDKDVLEAIENCDIPPFKYPYIVLWKLACIQRSNTEPIERWPTPKPPHRLPFRHSY</sequence>
<dbReference type="OrthoDB" id="7446186at2759"/>
<protein>
    <recommendedName>
        <fullName evidence="8">ANKLE2 third alpha/beta domain-containing protein</fullName>
    </recommendedName>
</protein>
<organism evidence="9 10">
    <name type="scientific">Nezara viridula</name>
    <name type="common">Southern green stink bug</name>
    <name type="synonym">Cimex viridulus</name>
    <dbReference type="NCBI Taxonomy" id="85310"/>
    <lineage>
        <taxon>Eukaryota</taxon>
        <taxon>Metazoa</taxon>
        <taxon>Ecdysozoa</taxon>
        <taxon>Arthropoda</taxon>
        <taxon>Hexapoda</taxon>
        <taxon>Insecta</taxon>
        <taxon>Pterygota</taxon>
        <taxon>Neoptera</taxon>
        <taxon>Paraneoptera</taxon>
        <taxon>Hemiptera</taxon>
        <taxon>Heteroptera</taxon>
        <taxon>Panheteroptera</taxon>
        <taxon>Pentatomomorpha</taxon>
        <taxon>Pentatomoidea</taxon>
        <taxon>Pentatomidae</taxon>
        <taxon>Pentatominae</taxon>
        <taxon>Nezara</taxon>
    </lineage>
</organism>
<comment type="subcellular location">
    <subcellularLocation>
        <location evidence="1">Endoplasmic reticulum</location>
    </subcellularLocation>
</comment>
<dbReference type="GO" id="GO:0051301">
    <property type="term" value="P:cell division"/>
    <property type="evidence" value="ECO:0007669"/>
    <property type="project" value="UniProtKB-KW"/>
</dbReference>
<keyword evidence="10" id="KW-1185">Reference proteome</keyword>
<gene>
    <name evidence="9" type="ORF">NEZAVI_LOCUS4472</name>
</gene>
<accession>A0A9P0E7U7</accession>
<dbReference type="InterPro" id="IPR002110">
    <property type="entry name" value="Ankyrin_rpt"/>
</dbReference>
<dbReference type="EMBL" id="OV725078">
    <property type="protein sequence ID" value="CAH1393862.1"/>
    <property type="molecule type" value="Genomic_DNA"/>
</dbReference>
<evidence type="ECO:0000256" key="7">
    <source>
        <dbReference type="SAM" id="MobiDB-lite"/>
    </source>
</evidence>
<keyword evidence="5" id="KW-0040">ANK repeat</keyword>
<dbReference type="FunFam" id="1.25.40.20:FF:000072">
    <property type="entry name" value="Ankyrin repeat and LEM domain containing 2"/>
    <property type="match status" value="1"/>
</dbReference>
<feature type="compositionally biased region" description="Low complexity" evidence="7">
    <location>
        <begin position="57"/>
        <end position="66"/>
    </location>
</feature>
<feature type="compositionally biased region" description="Polar residues" evidence="7">
    <location>
        <begin position="36"/>
        <end position="56"/>
    </location>
</feature>
<reference evidence="9" key="1">
    <citation type="submission" date="2022-01" db="EMBL/GenBank/DDBJ databases">
        <authorList>
            <person name="King R."/>
        </authorList>
    </citation>
    <scope>NUCLEOTIDE SEQUENCE</scope>
</reference>
<keyword evidence="3" id="KW-0132">Cell division</keyword>
<evidence type="ECO:0000259" key="8">
    <source>
        <dbReference type="Pfam" id="PF24567"/>
    </source>
</evidence>
<dbReference type="SUPFAM" id="SSF48403">
    <property type="entry name" value="Ankyrin repeat"/>
    <property type="match status" value="1"/>
</dbReference>